<dbReference type="RefSeq" id="WP_262067893.1">
    <property type="nucleotide sequence ID" value="NZ_JAMXOC010000001.1"/>
</dbReference>
<sequence>MFIIRDDLGNYINAAESRHEALELVEKYYIRDLEDGFFKQNKYHLLDINNSEVERVSANFLRTL</sequence>
<comment type="caution">
    <text evidence="1">The sequence shown here is derived from an EMBL/GenBank/DDBJ whole genome shotgun (WGS) entry which is preliminary data.</text>
</comment>
<evidence type="ECO:0000313" key="1">
    <source>
        <dbReference type="EMBL" id="MCP1108991.1"/>
    </source>
</evidence>
<name>A0ABT1EH23_9FIRM</name>
<dbReference type="EMBL" id="JAMZFV010000001">
    <property type="protein sequence ID" value="MCP1108991.1"/>
    <property type="molecule type" value="Genomic_DNA"/>
</dbReference>
<evidence type="ECO:0000313" key="2">
    <source>
        <dbReference type="Proteomes" id="UP001523565"/>
    </source>
</evidence>
<organism evidence="1 2">
    <name type="scientific">Ohessyouella blattaphilus</name>
    <dbReference type="NCBI Taxonomy" id="2949333"/>
    <lineage>
        <taxon>Bacteria</taxon>
        <taxon>Bacillati</taxon>
        <taxon>Bacillota</taxon>
        <taxon>Clostridia</taxon>
        <taxon>Lachnospirales</taxon>
        <taxon>Lachnospiraceae</taxon>
        <taxon>Ohessyouella</taxon>
    </lineage>
</organism>
<keyword evidence="2" id="KW-1185">Reference proteome</keyword>
<reference evidence="1 2" key="1">
    <citation type="journal article" date="2022" name="Genome Biol. Evol.">
        <title>Host diet, physiology and behaviors set the stage for Lachnospiraceae cladogenesis.</title>
        <authorList>
            <person name="Vera-Ponce De Leon A."/>
            <person name="Schneider M."/>
            <person name="Jahnes B.C."/>
            <person name="Sadowski V."/>
            <person name="Camuy-Velez L.A."/>
            <person name="Duan J."/>
            <person name="Sabree Z.L."/>
        </authorList>
    </citation>
    <scope>NUCLEOTIDE SEQUENCE [LARGE SCALE GENOMIC DNA]</scope>
    <source>
        <strain evidence="1 2">PAL227</strain>
    </source>
</reference>
<proteinExistence type="predicted"/>
<dbReference type="Proteomes" id="UP001523565">
    <property type="component" value="Unassembled WGS sequence"/>
</dbReference>
<protein>
    <submittedName>
        <fullName evidence="1">Uncharacterized protein</fullName>
    </submittedName>
</protein>
<gene>
    <name evidence="1" type="ORF">NK118_01840</name>
</gene>
<accession>A0ABT1EH23</accession>